<dbReference type="InterPro" id="IPR036942">
    <property type="entry name" value="Beta-barrel_TonB_sf"/>
</dbReference>
<reference evidence="19 20" key="1">
    <citation type="submission" date="2022-10" db="EMBL/GenBank/DDBJ databases">
        <title>Xanthomonas sp. H13-6.</title>
        <authorList>
            <person name="Liu X."/>
            <person name="Deng Z."/>
            <person name="Jiang Y."/>
            <person name="Yu T."/>
            <person name="Ai J."/>
        </authorList>
    </citation>
    <scope>NUCLEOTIDE SEQUENCE [LARGE SCALE GENOMIC DNA]</scope>
    <source>
        <strain evidence="19 20">H13-6</strain>
    </source>
</reference>
<keyword evidence="6 14" id="KW-0812">Transmembrane</keyword>
<accession>A0ABT3JRG2</accession>
<proteinExistence type="inferred from homology"/>
<feature type="domain" description="TonB-dependent receptor plug" evidence="18">
    <location>
        <begin position="59"/>
        <end position="159"/>
    </location>
</feature>
<evidence type="ECO:0000256" key="15">
    <source>
        <dbReference type="RuleBase" id="RU003357"/>
    </source>
</evidence>
<comment type="subcellular location">
    <subcellularLocation>
        <location evidence="1 14">Cell outer membrane</location>
        <topology evidence="1 14">Multi-pass membrane protein</topology>
    </subcellularLocation>
</comment>
<feature type="chain" id="PRO_5045131775" evidence="16">
    <location>
        <begin position="28"/>
        <end position="710"/>
    </location>
</feature>
<comment type="caution">
    <text evidence="19">The sequence shown here is derived from an EMBL/GenBank/DDBJ whole genome shotgun (WGS) entry which is preliminary data.</text>
</comment>
<dbReference type="PROSITE" id="PS52016">
    <property type="entry name" value="TONB_DEPENDENT_REC_3"/>
    <property type="match status" value="1"/>
</dbReference>
<keyword evidence="9" id="KW-0406">Ion transport</keyword>
<dbReference type="RefSeq" id="WP_265126035.1">
    <property type="nucleotide sequence ID" value="NZ_JAPCHY010000001.1"/>
</dbReference>
<evidence type="ECO:0000256" key="8">
    <source>
        <dbReference type="ARBA" id="ARBA00023004"/>
    </source>
</evidence>
<evidence type="ECO:0000256" key="12">
    <source>
        <dbReference type="ARBA" id="ARBA00023170"/>
    </source>
</evidence>
<feature type="domain" description="TonB-dependent receptor-like beta-barrel" evidence="17">
    <location>
        <begin position="236"/>
        <end position="679"/>
    </location>
</feature>
<evidence type="ECO:0000256" key="16">
    <source>
        <dbReference type="SAM" id="SignalP"/>
    </source>
</evidence>
<dbReference type="InterPro" id="IPR010105">
    <property type="entry name" value="TonB_sidphr_rcpt"/>
</dbReference>
<evidence type="ECO:0000256" key="7">
    <source>
        <dbReference type="ARBA" id="ARBA00022729"/>
    </source>
</evidence>
<keyword evidence="5" id="KW-0410">Iron transport</keyword>
<keyword evidence="7 16" id="KW-0732">Signal</keyword>
<keyword evidence="13 14" id="KW-0998">Cell outer membrane</keyword>
<dbReference type="EMBL" id="JAPCHY010000001">
    <property type="protein sequence ID" value="MCW4471087.1"/>
    <property type="molecule type" value="Genomic_DNA"/>
</dbReference>
<evidence type="ECO:0000256" key="9">
    <source>
        <dbReference type="ARBA" id="ARBA00023065"/>
    </source>
</evidence>
<keyword evidence="8" id="KW-0408">Iron</keyword>
<evidence type="ECO:0000256" key="11">
    <source>
        <dbReference type="ARBA" id="ARBA00023136"/>
    </source>
</evidence>
<dbReference type="SUPFAM" id="SSF56935">
    <property type="entry name" value="Porins"/>
    <property type="match status" value="1"/>
</dbReference>
<protein>
    <submittedName>
        <fullName evidence="19">TonB-dependent siderophore receptor</fullName>
    </submittedName>
</protein>
<evidence type="ECO:0000256" key="10">
    <source>
        <dbReference type="ARBA" id="ARBA00023077"/>
    </source>
</evidence>
<dbReference type="InterPro" id="IPR037066">
    <property type="entry name" value="Plug_dom_sf"/>
</dbReference>
<keyword evidence="4 14" id="KW-1134">Transmembrane beta strand</keyword>
<organism evidence="19 20">
    <name type="scientific">Xanthomonas chitinilytica</name>
    <dbReference type="NCBI Taxonomy" id="2989819"/>
    <lineage>
        <taxon>Bacteria</taxon>
        <taxon>Pseudomonadati</taxon>
        <taxon>Pseudomonadota</taxon>
        <taxon>Gammaproteobacteria</taxon>
        <taxon>Lysobacterales</taxon>
        <taxon>Lysobacteraceae</taxon>
        <taxon>Xanthomonas</taxon>
    </lineage>
</organism>
<dbReference type="CDD" id="cd01347">
    <property type="entry name" value="ligand_gated_channel"/>
    <property type="match status" value="1"/>
</dbReference>
<keyword evidence="20" id="KW-1185">Reference proteome</keyword>
<evidence type="ECO:0000256" key="5">
    <source>
        <dbReference type="ARBA" id="ARBA00022496"/>
    </source>
</evidence>
<name>A0ABT3JRG2_9XANT</name>
<dbReference type="Pfam" id="PF00593">
    <property type="entry name" value="TonB_dep_Rec_b-barrel"/>
    <property type="match status" value="1"/>
</dbReference>
<feature type="signal peptide" evidence="16">
    <location>
        <begin position="1"/>
        <end position="27"/>
    </location>
</feature>
<keyword evidence="12 19" id="KW-0675">Receptor</keyword>
<sequence length="710" mass="77361">MSSSRPVRSLAVAIHFALLATPAAALADNAADPQTLDAVQVTAPIATDSGSATKTSTPIAEIPQSISVITDRQMRDRGIHGVEEAVWFTAGAQGGQYGEDSRSDWMIVRGFSPARYQDGLAVVEGAWTGGGRMEPYGLERIDVLKGPASVNYGAMPPGGLVNFVSKRPRAGQLQEVELQVGNYDLKQAAFDIGGELNGSGTLLYRLTALARNSDHIIDQVHDDRYYLAPALTWIPDENNSLTVLAHYQKADTVEAGGFLPLEGTLEPGANGRRIPRSFFGGEPGANDYVRTNKALGYEFEHDFGAGTRFRQNARYTWSKVDASKGGIGLFGLQDDFIPGSDPGRTLVARYYYPRLDDSRSFAIDNSLQFEFGGERIRHTLLAGIDYRRSSDDYAVAFAFGVPPLDLYDPVHGAPLDVPDYATRTLQTQGQLGLYVQDQIRVERWLFTVGGRQDWVGTDTHERVGGSVGHQSDDKFSGRVGINYLFDNGVTPYVSWSQSFQPTIGTDFDGKAFVPTTGEQVEAGVKYQPAGGKLLATLATYEITQQNTLTVDPDHTLYSVQQGETRVRGVELEGRWNVGQGLSVYGAWTWNDSEVTRSTDAATLGKRIALLPKQSASLGADYTLTSGVLSGLGFGAGVRHVGGVYGDIYNLWHTGSYTLFDAAVHYDTGPWRMQVNASNVSDKNYITACNSAAWCYYGYPRIVTASVRYQW</sequence>
<gene>
    <name evidence="19" type="ORF">OK345_01000</name>
</gene>
<evidence type="ECO:0000313" key="20">
    <source>
        <dbReference type="Proteomes" id="UP001209922"/>
    </source>
</evidence>
<evidence type="ECO:0000259" key="18">
    <source>
        <dbReference type="Pfam" id="PF07715"/>
    </source>
</evidence>
<evidence type="ECO:0000256" key="6">
    <source>
        <dbReference type="ARBA" id="ARBA00022692"/>
    </source>
</evidence>
<evidence type="ECO:0000256" key="2">
    <source>
        <dbReference type="ARBA" id="ARBA00009810"/>
    </source>
</evidence>
<evidence type="ECO:0000256" key="4">
    <source>
        <dbReference type="ARBA" id="ARBA00022452"/>
    </source>
</evidence>
<keyword evidence="3 14" id="KW-0813">Transport</keyword>
<evidence type="ECO:0000313" key="19">
    <source>
        <dbReference type="EMBL" id="MCW4471087.1"/>
    </source>
</evidence>
<comment type="similarity">
    <text evidence="2 14 15">Belongs to the TonB-dependent receptor family.</text>
</comment>
<keyword evidence="10 15" id="KW-0798">TonB box</keyword>
<dbReference type="NCBIfam" id="TIGR01783">
    <property type="entry name" value="TonB-siderophor"/>
    <property type="match status" value="1"/>
</dbReference>
<dbReference type="Gene3D" id="2.40.170.20">
    <property type="entry name" value="TonB-dependent receptor, beta-barrel domain"/>
    <property type="match status" value="1"/>
</dbReference>
<evidence type="ECO:0000256" key="1">
    <source>
        <dbReference type="ARBA" id="ARBA00004571"/>
    </source>
</evidence>
<dbReference type="PANTHER" id="PTHR32552:SF68">
    <property type="entry name" value="FERRICHROME OUTER MEMBRANE TRANSPORTER_PHAGE RECEPTOR"/>
    <property type="match status" value="1"/>
</dbReference>
<dbReference type="InterPro" id="IPR039426">
    <property type="entry name" value="TonB-dep_rcpt-like"/>
</dbReference>
<keyword evidence="11 14" id="KW-0472">Membrane</keyword>
<evidence type="ECO:0000256" key="3">
    <source>
        <dbReference type="ARBA" id="ARBA00022448"/>
    </source>
</evidence>
<evidence type="ECO:0000256" key="13">
    <source>
        <dbReference type="ARBA" id="ARBA00023237"/>
    </source>
</evidence>
<dbReference type="Pfam" id="PF07715">
    <property type="entry name" value="Plug"/>
    <property type="match status" value="1"/>
</dbReference>
<dbReference type="Proteomes" id="UP001209922">
    <property type="component" value="Unassembled WGS sequence"/>
</dbReference>
<dbReference type="Gene3D" id="2.170.130.10">
    <property type="entry name" value="TonB-dependent receptor, plug domain"/>
    <property type="match status" value="1"/>
</dbReference>
<dbReference type="PANTHER" id="PTHR32552">
    <property type="entry name" value="FERRICHROME IRON RECEPTOR-RELATED"/>
    <property type="match status" value="1"/>
</dbReference>
<evidence type="ECO:0000259" key="17">
    <source>
        <dbReference type="Pfam" id="PF00593"/>
    </source>
</evidence>
<evidence type="ECO:0000256" key="14">
    <source>
        <dbReference type="PROSITE-ProRule" id="PRU01360"/>
    </source>
</evidence>
<dbReference type="InterPro" id="IPR012910">
    <property type="entry name" value="Plug_dom"/>
</dbReference>
<dbReference type="InterPro" id="IPR000531">
    <property type="entry name" value="Beta-barrel_TonB"/>
</dbReference>